<protein>
    <recommendedName>
        <fullName evidence="7">LLM class flavin-dependent oxidoreductase</fullName>
    </recommendedName>
</protein>
<dbReference type="Gene3D" id="1.20.120.520">
    <property type="entry name" value="nmb1532 protein domain like"/>
    <property type="match status" value="1"/>
</dbReference>
<dbReference type="CDD" id="cd01097">
    <property type="entry name" value="Tetrahydromethanopterin_reductase"/>
    <property type="match status" value="1"/>
</dbReference>
<organism evidence="5 6">
    <name type="scientific">Cryptosporangium minutisporangium</name>
    <dbReference type="NCBI Taxonomy" id="113569"/>
    <lineage>
        <taxon>Bacteria</taxon>
        <taxon>Bacillati</taxon>
        <taxon>Actinomycetota</taxon>
        <taxon>Actinomycetes</taxon>
        <taxon>Cryptosporangiales</taxon>
        <taxon>Cryptosporangiaceae</taxon>
        <taxon>Cryptosporangium</taxon>
    </lineage>
</organism>
<proteinExistence type="predicted"/>
<evidence type="ECO:0008006" key="7">
    <source>
        <dbReference type="Google" id="ProtNLM"/>
    </source>
</evidence>
<dbReference type="SUPFAM" id="SSF51679">
    <property type="entry name" value="Bacterial luciferase-like"/>
    <property type="match status" value="1"/>
</dbReference>
<name>A0ABP6SRR2_9ACTN</name>
<evidence type="ECO:0000256" key="1">
    <source>
        <dbReference type="ARBA" id="ARBA00023002"/>
    </source>
</evidence>
<dbReference type="Pfam" id="PF00296">
    <property type="entry name" value="Bac_luciferase"/>
    <property type="match status" value="1"/>
</dbReference>
<dbReference type="PANTHER" id="PTHR43244">
    <property type="match status" value="1"/>
</dbReference>
<gene>
    <name evidence="5" type="ORF">GCM10020369_06660</name>
</gene>
<dbReference type="Proteomes" id="UP001501676">
    <property type="component" value="Unassembled WGS sequence"/>
</dbReference>
<dbReference type="Pfam" id="PF01814">
    <property type="entry name" value="Hemerythrin"/>
    <property type="match status" value="1"/>
</dbReference>
<dbReference type="InterPro" id="IPR050564">
    <property type="entry name" value="F420-G6PD/mer"/>
</dbReference>
<dbReference type="InterPro" id="IPR036661">
    <property type="entry name" value="Luciferase-like_sf"/>
</dbReference>
<evidence type="ECO:0000313" key="5">
    <source>
        <dbReference type="EMBL" id="GAA3382904.1"/>
    </source>
</evidence>
<evidence type="ECO:0000259" key="3">
    <source>
        <dbReference type="Pfam" id="PF00296"/>
    </source>
</evidence>
<evidence type="ECO:0000313" key="6">
    <source>
        <dbReference type="Proteomes" id="UP001501676"/>
    </source>
</evidence>
<dbReference type="PANTHER" id="PTHR43244:SF1">
    <property type="entry name" value="5,10-METHYLENETETRAHYDROMETHANOPTERIN REDUCTASE"/>
    <property type="match status" value="1"/>
</dbReference>
<evidence type="ECO:0000256" key="2">
    <source>
        <dbReference type="SAM" id="MobiDB-lite"/>
    </source>
</evidence>
<feature type="domain" description="Luciferase-like" evidence="3">
    <location>
        <begin position="16"/>
        <end position="226"/>
    </location>
</feature>
<feature type="compositionally biased region" description="Basic and acidic residues" evidence="2">
    <location>
        <begin position="356"/>
        <end position="370"/>
    </location>
</feature>
<sequence length="544" mass="58276">MADYGHDLVFGTFLTPSAEAPDRVVELAQLTEQVGLDLASIQDHPYQARFLDTWTLLSVIAARTTRLRVTPNVVNLPLRPPAVLAKSVASLDLLTGGRVELGLGSGAFWDGIAALGGRRLTPAQAVDALAEAIGVIRALWAPSGSVRIAGEYYGVQGAHAGPAPAHHVGIWLGAYKKRMLALTGRLADGWLPSSPYAGPDQLPGMNAAIDAAAEEAGRDPRDIRRLYNIGGRFAPRGTGFLTGPAGMWAEQLAELTLDQGMSGYVVMGDDPDVVRRFAAEVVPAVNELVDAERARRAATPPQPDRPSVEAGWAPTGSDAAGREAARSQGPGSAADRAAPRTGSVPAGLGITPTPDDGVRRSDVRLWDETTRPAGPVPDRNRTYTASERASGQHLIDVHDQLRAELETVRDLVEQVADSLTDPGAARSAINAMTLRQNNWTLGTYCESYCRVVTTHHTLEDQALFPRLRRADAGLVPVVDRLAEEHLVIHDVLERVDRALVGLVTDEKGIDEVRAAVDLLSDTLLSHLSYEERELVEPLARFGLA</sequence>
<keyword evidence="6" id="KW-1185">Reference proteome</keyword>
<accession>A0ABP6SRR2</accession>
<dbReference type="EMBL" id="BAAAYN010000004">
    <property type="protein sequence ID" value="GAA3382904.1"/>
    <property type="molecule type" value="Genomic_DNA"/>
</dbReference>
<feature type="domain" description="Hemerythrin-like" evidence="4">
    <location>
        <begin position="394"/>
        <end position="535"/>
    </location>
</feature>
<reference evidence="6" key="1">
    <citation type="journal article" date="2019" name="Int. J. Syst. Evol. Microbiol.">
        <title>The Global Catalogue of Microorganisms (GCM) 10K type strain sequencing project: providing services to taxonomists for standard genome sequencing and annotation.</title>
        <authorList>
            <consortium name="The Broad Institute Genomics Platform"/>
            <consortium name="The Broad Institute Genome Sequencing Center for Infectious Disease"/>
            <person name="Wu L."/>
            <person name="Ma J."/>
        </authorList>
    </citation>
    <scope>NUCLEOTIDE SEQUENCE [LARGE SCALE GENOMIC DNA]</scope>
    <source>
        <strain evidence="6">JCM 9458</strain>
    </source>
</reference>
<dbReference type="Gene3D" id="3.20.20.30">
    <property type="entry name" value="Luciferase-like domain"/>
    <property type="match status" value="1"/>
</dbReference>
<dbReference type="InterPro" id="IPR011251">
    <property type="entry name" value="Luciferase-like_dom"/>
</dbReference>
<dbReference type="InterPro" id="IPR012312">
    <property type="entry name" value="Hemerythrin-like"/>
</dbReference>
<dbReference type="CDD" id="cd12108">
    <property type="entry name" value="Hr-like"/>
    <property type="match status" value="1"/>
</dbReference>
<evidence type="ECO:0000259" key="4">
    <source>
        <dbReference type="Pfam" id="PF01814"/>
    </source>
</evidence>
<comment type="caution">
    <text evidence="5">The sequence shown here is derived from an EMBL/GenBank/DDBJ whole genome shotgun (WGS) entry which is preliminary data.</text>
</comment>
<dbReference type="RefSeq" id="WP_345726437.1">
    <property type="nucleotide sequence ID" value="NZ_BAAAYN010000004.1"/>
</dbReference>
<feature type="region of interest" description="Disordered" evidence="2">
    <location>
        <begin position="293"/>
        <end position="382"/>
    </location>
</feature>
<keyword evidence="1" id="KW-0560">Oxidoreductase</keyword>